<dbReference type="InterPro" id="IPR003615">
    <property type="entry name" value="HNH_nuc"/>
</dbReference>
<dbReference type="GO" id="GO:0004519">
    <property type="term" value="F:endonuclease activity"/>
    <property type="evidence" value="ECO:0007669"/>
    <property type="project" value="UniProtKB-KW"/>
</dbReference>
<dbReference type="GO" id="GO:0008270">
    <property type="term" value="F:zinc ion binding"/>
    <property type="evidence" value="ECO:0007669"/>
    <property type="project" value="InterPro"/>
</dbReference>
<dbReference type="OrthoDB" id="9052589at2"/>
<evidence type="ECO:0000313" key="3">
    <source>
        <dbReference type="Proteomes" id="UP000005744"/>
    </source>
</evidence>
<dbReference type="GO" id="GO:0003676">
    <property type="term" value="F:nucleic acid binding"/>
    <property type="evidence" value="ECO:0007669"/>
    <property type="project" value="InterPro"/>
</dbReference>
<accession>I3CEY1</accession>
<dbReference type="Pfam" id="PF01844">
    <property type="entry name" value="HNH"/>
    <property type="match status" value="1"/>
</dbReference>
<gene>
    <name evidence="2" type="ORF">BegalDRAFT_1277</name>
</gene>
<dbReference type="EMBL" id="JH600070">
    <property type="protein sequence ID" value="EIJ42174.1"/>
    <property type="molecule type" value="Genomic_DNA"/>
</dbReference>
<keyword evidence="2" id="KW-0378">Hydrolase</keyword>
<feature type="domain" description="HNH nuclease" evidence="1">
    <location>
        <begin position="19"/>
        <end position="67"/>
    </location>
</feature>
<name>I3CEY1_9GAMM</name>
<dbReference type="SMART" id="SM00507">
    <property type="entry name" value="HNHc"/>
    <property type="match status" value="1"/>
</dbReference>
<protein>
    <submittedName>
        <fullName evidence="2">HNH endonuclease</fullName>
    </submittedName>
</protein>
<keyword evidence="3" id="KW-1185">Reference proteome</keyword>
<proteinExistence type="predicted"/>
<dbReference type="Proteomes" id="UP000005744">
    <property type="component" value="Unassembled WGS sequence"/>
</dbReference>
<dbReference type="InterPro" id="IPR002711">
    <property type="entry name" value="HNH"/>
</dbReference>
<evidence type="ECO:0000259" key="1">
    <source>
        <dbReference type="SMART" id="SM00507"/>
    </source>
</evidence>
<dbReference type="RefSeq" id="WP_002684875.1">
    <property type="nucleotide sequence ID" value="NZ_JH600070.1"/>
</dbReference>
<dbReference type="AlphaFoldDB" id="I3CEY1"/>
<reference evidence="2 3" key="1">
    <citation type="submission" date="2011-11" db="EMBL/GenBank/DDBJ databases">
        <title>Improved High-Quality Draft sequence of Beggiatoa alba B18lD.</title>
        <authorList>
            <consortium name="US DOE Joint Genome Institute"/>
            <person name="Lucas S."/>
            <person name="Han J."/>
            <person name="Lapidus A."/>
            <person name="Cheng J.-F."/>
            <person name="Goodwin L."/>
            <person name="Pitluck S."/>
            <person name="Peters L."/>
            <person name="Mikhailova N."/>
            <person name="Held B."/>
            <person name="Detter J.C."/>
            <person name="Han C."/>
            <person name="Tapia R."/>
            <person name="Land M."/>
            <person name="Hauser L."/>
            <person name="Kyrpides N."/>
            <person name="Ivanova N."/>
            <person name="Pagani I."/>
            <person name="Samuel K."/>
            <person name="Teske A."/>
            <person name="Mueller J."/>
            <person name="Woyke T."/>
        </authorList>
    </citation>
    <scope>NUCLEOTIDE SEQUENCE [LARGE SCALE GENOMIC DNA]</scope>
    <source>
        <strain evidence="2 3">B18LD</strain>
    </source>
</reference>
<keyword evidence="2" id="KW-0255">Endonuclease</keyword>
<dbReference type="CDD" id="cd00085">
    <property type="entry name" value="HNHc"/>
    <property type="match status" value="1"/>
</dbReference>
<keyword evidence="2" id="KW-0540">Nuclease</keyword>
<dbReference type="HOGENOM" id="CLU_1229490_0_0_6"/>
<dbReference type="eggNOG" id="COG1403">
    <property type="taxonomic scope" value="Bacteria"/>
</dbReference>
<organism evidence="2 3">
    <name type="scientific">Beggiatoa alba B18LD</name>
    <dbReference type="NCBI Taxonomy" id="395493"/>
    <lineage>
        <taxon>Bacteria</taxon>
        <taxon>Pseudomonadati</taxon>
        <taxon>Pseudomonadota</taxon>
        <taxon>Gammaproteobacteria</taxon>
        <taxon>Thiotrichales</taxon>
        <taxon>Thiotrichaceae</taxon>
        <taxon>Beggiatoa</taxon>
    </lineage>
</organism>
<evidence type="ECO:0000313" key="2">
    <source>
        <dbReference type="EMBL" id="EIJ42174.1"/>
    </source>
</evidence>
<sequence length="248" mass="28190">MTDTNDIPKKRKSIPAKTKAKLQKEIKSECPFCGNEDVGHFQVHHIDENPSNDVFSNLLLICPICHSKITKGDINSEVVLQKKISLSQENTTNQNHTTTKVNNFNAPINNAVVGDNNAVNINTTVVKKATKKVVNKYPEGSIGSDIHKKNYISYLITRYNEYKEWEVGKENMSYGFFGSKLKERFKVGKDSSIYHVPLERFEELADYIKSRVDKTVLAKTKGKEHKNYSSFSEYIEQTIGDNYTQNSS</sequence>